<dbReference type="GO" id="GO:0006997">
    <property type="term" value="P:nucleus organization"/>
    <property type="evidence" value="ECO:0000316"/>
    <property type="project" value="FlyBase"/>
</dbReference>
<dbReference type="GO" id="GO:0051643">
    <property type="term" value="P:endoplasmic reticulum localization"/>
    <property type="evidence" value="ECO:0000315"/>
    <property type="project" value="FlyBase"/>
</dbReference>
<dbReference type="InterPro" id="IPR052403">
    <property type="entry name" value="LINC-complex_assoc"/>
</dbReference>
<evidence type="ECO:0000256" key="8">
    <source>
        <dbReference type="PROSITE-ProRule" id="PRU00385"/>
    </source>
</evidence>
<feature type="topological domain" description="Cytoplasmic" evidence="8">
    <location>
        <begin position="1"/>
        <end position="187"/>
    </location>
</feature>
<proteinExistence type="evidence at transcript level"/>
<keyword evidence="3 8" id="KW-0812">Transmembrane</keyword>
<evidence type="ECO:0000256" key="3">
    <source>
        <dbReference type="ARBA" id="ARBA00022692"/>
    </source>
</evidence>
<dbReference type="GO" id="GO:0005737">
    <property type="term" value="C:cytoplasm"/>
    <property type="evidence" value="ECO:0000314"/>
    <property type="project" value="FlyBase"/>
</dbReference>
<dbReference type="GO" id="GO:0048471">
    <property type="term" value="C:perinuclear region of cytoplasm"/>
    <property type="evidence" value="ECO:0000314"/>
    <property type="project" value="FlyBase"/>
</dbReference>
<keyword evidence="6 8" id="KW-0472">Membrane</keyword>
<dbReference type="PANTHER" id="PTHR47535:SF10">
    <property type="entry name" value="MUSCLE-SPECIFIC PROTEIN 300 KDA"/>
    <property type="match status" value="1"/>
</dbReference>
<keyword evidence="4" id="KW-0677">Repeat</keyword>
<dbReference type="FlyBase" id="FBgn0261836">
    <property type="gene designation" value="Msp300"/>
</dbReference>
<dbReference type="GO" id="GO:0016477">
    <property type="term" value="P:cell migration"/>
    <property type="evidence" value="ECO:0000315"/>
    <property type="project" value="FlyBase"/>
</dbReference>
<dbReference type="GO" id="GO:0051647">
    <property type="term" value="P:nucleus localization"/>
    <property type="evidence" value="ECO:0000316"/>
    <property type="project" value="FlyBase"/>
</dbReference>
<keyword evidence="5" id="KW-1133">Transmembrane helix</keyword>
<dbReference type="GO" id="GO:0060361">
    <property type="term" value="P:flight"/>
    <property type="evidence" value="ECO:0000315"/>
    <property type="project" value="FlyBase"/>
</dbReference>
<keyword evidence="7" id="KW-0539">Nucleus</keyword>
<evidence type="ECO:0000256" key="5">
    <source>
        <dbReference type="ARBA" id="ARBA00022989"/>
    </source>
</evidence>
<evidence type="ECO:0000256" key="2">
    <source>
        <dbReference type="ARBA" id="ARBA00008619"/>
    </source>
</evidence>
<dbReference type="GO" id="GO:0040011">
    <property type="term" value="P:locomotion"/>
    <property type="evidence" value="ECO:0000315"/>
    <property type="project" value="FlyBase"/>
</dbReference>
<evidence type="ECO:0000259" key="10">
    <source>
        <dbReference type="PROSITE" id="PS51049"/>
    </source>
</evidence>
<dbReference type="InterPro" id="IPR002017">
    <property type="entry name" value="Spectrin_repeat"/>
</dbReference>
<dbReference type="SMART" id="SM01249">
    <property type="entry name" value="KASH"/>
    <property type="match status" value="1"/>
</dbReference>
<dbReference type="Pfam" id="PF00435">
    <property type="entry name" value="Spectrin"/>
    <property type="match status" value="1"/>
</dbReference>
<dbReference type="GO" id="GO:0007498">
    <property type="term" value="P:mesoderm development"/>
    <property type="evidence" value="ECO:0000303"/>
    <property type="project" value="FlyBase"/>
</dbReference>
<dbReference type="VEuPathDB" id="VectorBase:FBgn0261836"/>
<dbReference type="Pfam" id="PF10541">
    <property type="entry name" value="KASH"/>
    <property type="match status" value="1"/>
</dbReference>
<dbReference type="FunFam" id="1.20.58.60:FF:000189">
    <property type="entry name" value="Uncharacterized protein, isoform B"/>
    <property type="match status" value="1"/>
</dbReference>
<accession>Q8SXA8</accession>
<dbReference type="SUPFAM" id="SSF46966">
    <property type="entry name" value="Spectrin repeat"/>
    <property type="match status" value="1"/>
</dbReference>
<dbReference type="GO" id="GO:0005640">
    <property type="term" value="C:nuclear outer membrane"/>
    <property type="evidence" value="ECO:0000314"/>
    <property type="project" value="FlyBase"/>
</dbReference>
<keyword evidence="9" id="KW-0175">Coiled coil</keyword>
<dbReference type="GO" id="GO:0007523">
    <property type="term" value="P:larval visceral muscle development"/>
    <property type="evidence" value="ECO:0000315"/>
    <property type="project" value="FlyBase"/>
</dbReference>
<dbReference type="OrthoDB" id="6538186at2759"/>
<evidence type="ECO:0000313" key="12">
    <source>
        <dbReference type="FlyBase" id="FBgn0261836"/>
    </source>
</evidence>
<gene>
    <name evidence="12" type="primary">Msp300</name>
    <name evidence="12" type="synonym">Msp-300</name>
    <name evidence="12" type="synonym">nesprin</name>
    <name evidence="12" type="ORF">CG42768</name>
</gene>
<comment type="subcellular location">
    <subcellularLocation>
        <location evidence="1">Nucleus membrane</location>
    </subcellularLocation>
</comment>
<evidence type="ECO:0000256" key="6">
    <source>
        <dbReference type="ARBA" id="ARBA00023136"/>
    </source>
</evidence>
<dbReference type="GO" id="GO:0019901">
    <property type="term" value="F:protein kinase binding"/>
    <property type="evidence" value="ECO:0000353"/>
    <property type="project" value="FlyBase"/>
</dbReference>
<dbReference type="AlphaFoldDB" id="Q8SXA8"/>
<comment type="similarity">
    <text evidence="2">Belongs to the nesprin family.</text>
</comment>
<dbReference type="GO" id="GO:0005635">
    <property type="term" value="C:nuclear envelope"/>
    <property type="evidence" value="ECO:0000314"/>
    <property type="project" value="FlyBase"/>
</dbReference>
<dbReference type="GO" id="GO:0030018">
    <property type="term" value="C:Z disc"/>
    <property type="evidence" value="ECO:0000314"/>
    <property type="project" value="FlyBase"/>
</dbReference>
<evidence type="ECO:0000256" key="9">
    <source>
        <dbReference type="SAM" id="Coils"/>
    </source>
</evidence>
<evidence type="ECO:0000256" key="4">
    <source>
        <dbReference type="ARBA" id="ARBA00022737"/>
    </source>
</evidence>
<dbReference type="InterPro" id="IPR018159">
    <property type="entry name" value="Spectrin/alpha-actinin"/>
</dbReference>
<feature type="coiled-coil region" evidence="9">
    <location>
        <begin position="60"/>
        <end position="105"/>
    </location>
</feature>
<dbReference type="EMBL" id="AY094719">
    <property type="protein sequence ID" value="AAM11072.1"/>
    <property type="molecule type" value="mRNA"/>
</dbReference>
<reference evidence="11" key="1">
    <citation type="submission" date="2002-04" db="EMBL/GenBank/DDBJ databases">
        <authorList>
            <person name="Stapleton M."/>
            <person name="Brokstein P."/>
            <person name="Hong L."/>
            <person name="Agbayani A."/>
            <person name="Carlson J."/>
            <person name="Champe M."/>
            <person name="Chavez C."/>
            <person name="Dorsett V."/>
            <person name="Dresnek D."/>
            <person name="Farfan D."/>
            <person name="Frise E."/>
            <person name="George R."/>
            <person name="Gonzalez M."/>
            <person name="Guarin H."/>
            <person name="Kronmiller B."/>
            <person name="Li P."/>
            <person name="Liao G."/>
            <person name="Miranda A."/>
            <person name="Mungall C.J."/>
            <person name="Nunoo J."/>
            <person name="Pacleb J."/>
            <person name="Paragas V."/>
            <person name="Park S."/>
            <person name="Patel S."/>
            <person name="Phouanenavong S."/>
            <person name="Wan K."/>
            <person name="Yu C."/>
            <person name="Lewis S.E."/>
            <person name="Rubin G.M."/>
            <person name="Celniker S."/>
        </authorList>
    </citation>
    <scope>NUCLEOTIDE SEQUENCE</scope>
    <source>
        <strain evidence="11">Berkeley</strain>
    </source>
</reference>
<evidence type="ECO:0000256" key="7">
    <source>
        <dbReference type="ARBA" id="ARBA00023242"/>
    </source>
</evidence>
<dbReference type="GO" id="GO:0007300">
    <property type="term" value="P:ovarian nurse cell to oocyte transport"/>
    <property type="evidence" value="ECO:0000315"/>
    <property type="project" value="FlyBase"/>
</dbReference>
<sequence>MGNSEFHQTIGELVEWLQRTEQNIKASEPVDLTEERSVLETKFKKFKDLRAELERCEPRVVSLQDAADQLLRSVEGSEQQSQHTYERTLSRLTDLRLRLQSLRRLSGIYIVKLGAVLGYEGDNLGVPLHMLSSELLDNTTLSTSSMQAAAPNTENANNTDGGDAVDGDVINTTVLARGARFLGRVARASLPIQALMLLLLGVATLVPHGEDYTCMFSNTFARSLEPMLSYPHGPPPT</sequence>
<dbReference type="HOGENOM" id="CLU_222778_0_0_1"/>
<dbReference type="AGR" id="FB:FBgn0261836"/>
<evidence type="ECO:0000256" key="1">
    <source>
        <dbReference type="ARBA" id="ARBA00004126"/>
    </source>
</evidence>
<dbReference type="SMART" id="SM00150">
    <property type="entry name" value="SPEC"/>
    <property type="match status" value="1"/>
</dbReference>
<dbReference type="InterPro" id="IPR012315">
    <property type="entry name" value="KASH"/>
</dbReference>
<dbReference type="Gene3D" id="1.20.58.60">
    <property type="match status" value="1"/>
</dbReference>
<name>Q8SXA8_DROME</name>
<organism evidence="11">
    <name type="scientific">Drosophila melanogaster</name>
    <name type="common">Fruit fly</name>
    <dbReference type="NCBI Taxonomy" id="7227"/>
    <lineage>
        <taxon>Eukaryota</taxon>
        <taxon>Metazoa</taxon>
        <taxon>Ecdysozoa</taxon>
        <taxon>Arthropoda</taxon>
        <taxon>Hexapoda</taxon>
        <taxon>Insecta</taxon>
        <taxon>Pterygota</taxon>
        <taxon>Neoptera</taxon>
        <taxon>Endopterygota</taxon>
        <taxon>Diptera</taxon>
        <taxon>Brachycera</taxon>
        <taxon>Muscomorpha</taxon>
        <taxon>Ephydroidea</taxon>
        <taxon>Drosophilidae</taxon>
        <taxon>Drosophila</taxon>
        <taxon>Sophophora</taxon>
    </lineage>
</organism>
<dbReference type="GO" id="GO:0007097">
    <property type="term" value="P:nuclear migration"/>
    <property type="evidence" value="ECO:0000315"/>
    <property type="project" value="FlyBase"/>
</dbReference>
<dbReference type="PeptideAtlas" id="Q8SXA8"/>
<protein>
    <submittedName>
        <fullName evidence="11">GH18470p</fullName>
    </submittedName>
</protein>
<dbReference type="PROSITE" id="PS51049">
    <property type="entry name" value="KASH"/>
    <property type="match status" value="1"/>
</dbReference>
<dbReference type="GO" id="GO:0051646">
    <property type="term" value="P:mitochondrion localization"/>
    <property type="evidence" value="ECO:0000315"/>
    <property type="project" value="FlyBase"/>
</dbReference>
<feature type="domain" description="KASH" evidence="10">
    <location>
        <begin position="179"/>
        <end position="237"/>
    </location>
</feature>
<feature type="topological domain" description="Perinuclear space" evidence="8">
    <location>
        <begin position="209"/>
        <end position="237"/>
    </location>
</feature>
<dbReference type="GO" id="GO:0034453">
    <property type="term" value="P:microtubule anchoring"/>
    <property type="evidence" value="ECO:0000316"/>
    <property type="project" value="FlyBase"/>
</dbReference>
<dbReference type="PANTHER" id="PTHR47535">
    <property type="entry name" value="MUSCLE-SPECIFIC PROTEIN 300 KDA, ISOFORM G"/>
    <property type="match status" value="1"/>
</dbReference>
<evidence type="ECO:0000313" key="11">
    <source>
        <dbReference type="EMBL" id="AAM11072.1"/>
    </source>
</evidence>
<dbReference type="GO" id="GO:0007015">
    <property type="term" value="P:actin filament organization"/>
    <property type="evidence" value="ECO:0000315"/>
    <property type="project" value="FlyBase"/>
</dbReference>
<dbReference type="GO" id="GO:0003779">
    <property type="term" value="F:actin binding"/>
    <property type="evidence" value="ECO:0000314"/>
    <property type="project" value="FlyBase"/>
</dbReference>
<dbReference type="GO" id="GO:0008335">
    <property type="term" value="P:female germline ring canal stabilization"/>
    <property type="evidence" value="ECO:0000315"/>
    <property type="project" value="FlyBase"/>
</dbReference>